<dbReference type="EC" id="6.1.1.20" evidence="15"/>
<keyword evidence="5 16" id="KW-0820">tRNA-binding</keyword>
<dbReference type="PROSITE" id="PS51447">
    <property type="entry name" value="FDX_ACB"/>
    <property type="match status" value="1"/>
</dbReference>
<dbReference type="Gene3D" id="3.30.930.10">
    <property type="entry name" value="Bira Bifunctional Protein, Domain 2"/>
    <property type="match status" value="1"/>
</dbReference>
<reference evidence="20 21" key="1">
    <citation type="submission" date="2017-11" db="EMBL/GenBank/DDBJ databases">
        <title>Infants hospitalized years apart are colonized by the same room-sourced microbial strains.</title>
        <authorList>
            <person name="Brooks B."/>
            <person name="Olm M.R."/>
            <person name="Firek B.A."/>
            <person name="Baker R."/>
            <person name="Thomas B.C."/>
            <person name="Morowitz M.J."/>
            <person name="Banfield J.F."/>
        </authorList>
    </citation>
    <scope>NUCLEOTIDE SEQUENCE [LARGE SCALE GENOMIC DNA]</scope>
    <source>
        <strain evidence="20">S2_009_000_R2_76</strain>
    </source>
</reference>
<dbReference type="GO" id="GO:0000287">
    <property type="term" value="F:magnesium ion binding"/>
    <property type="evidence" value="ECO:0007669"/>
    <property type="project" value="UniProtKB-UniRule"/>
</dbReference>
<keyword evidence="8 15" id="KW-0547">Nucleotide-binding</keyword>
<evidence type="ECO:0000256" key="1">
    <source>
        <dbReference type="ARBA" id="ARBA00004496"/>
    </source>
</evidence>
<dbReference type="PROSITE" id="PS51483">
    <property type="entry name" value="B5"/>
    <property type="match status" value="1"/>
</dbReference>
<dbReference type="SUPFAM" id="SSF54991">
    <property type="entry name" value="Anticodon-binding domain of PheRS"/>
    <property type="match status" value="1"/>
</dbReference>
<dbReference type="NCBIfam" id="NF045760">
    <property type="entry name" value="YtpR"/>
    <property type="match status" value="1"/>
</dbReference>
<dbReference type="Pfam" id="PF03483">
    <property type="entry name" value="B3_4"/>
    <property type="match status" value="1"/>
</dbReference>
<dbReference type="InterPro" id="IPR012340">
    <property type="entry name" value="NA-bd_OB-fold"/>
</dbReference>
<dbReference type="InterPro" id="IPR004532">
    <property type="entry name" value="Phe-tRNA-ligase_IIc_bsu_bact"/>
</dbReference>
<comment type="subunit">
    <text evidence="3 15">Tetramer of two alpha and two beta subunits.</text>
</comment>
<dbReference type="GO" id="GO:0009328">
    <property type="term" value="C:phenylalanine-tRNA ligase complex"/>
    <property type="evidence" value="ECO:0007669"/>
    <property type="project" value="TreeGrafter"/>
</dbReference>
<evidence type="ECO:0000256" key="11">
    <source>
        <dbReference type="ARBA" id="ARBA00022884"/>
    </source>
</evidence>
<proteinExistence type="inferred from homology"/>
<evidence type="ECO:0000256" key="9">
    <source>
        <dbReference type="ARBA" id="ARBA00022840"/>
    </source>
</evidence>
<evidence type="ECO:0000313" key="20">
    <source>
        <dbReference type="EMBL" id="PZP50176.1"/>
    </source>
</evidence>
<keyword evidence="12 15" id="KW-0648">Protein biosynthesis</keyword>
<accession>A0A2W5GWE8</accession>
<dbReference type="Pfam" id="PF01588">
    <property type="entry name" value="tRNA_bind"/>
    <property type="match status" value="1"/>
</dbReference>
<evidence type="ECO:0000259" key="19">
    <source>
        <dbReference type="PROSITE" id="PS51483"/>
    </source>
</evidence>
<keyword evidence="11 16" id="KW-0694">RNA-binding</keyword>
<dbReference type="FunFam" id="3.50.40.10:FF:000001">
    <property type="entry name" value="Phenylalanine--tRNA ligase beta subunit"/>
    <property type="match status" value="1"/>
</dbReference>
<feature type="domain" description="FDX-ACB" evidence="18">
    <location>
        <begin position="710"/>
        <end position="803"/>
    </location>
</feature>
<dbReference type="FunFam" id="2.40.50.140:FF:000045">
    <property type="entry name" value="Phenylalanine--tRNA ligase beta subunit"/>
    <property type="match status" value="1"/>
</dbReference>
<sequence>MTISYNWLNDYLPEKLDPEKLSKILTSVGLEVEFMENYESIKGGLEGLVVGEVLTCEDHTNSDHLHVTTVSVGESEPLQIVCGAPNVAAGQKVIVATVGTTIYPKEGEPLTMKKAKIRGVESFGMICAADEIGVGESHDGILVLPAETKPGTKVSEIFKVYKDILFEIGLTPNHMDAMSHIGTARDVSAYLSRHQSKDIRIHTTSLNSFSVDNHDLNIGIEIENKEDCQRYTGLCLTNIKVGPSPDWIQDRLRAVGVRPINNVVDITNFVLQEYGQPLHAFDADKISGGKIIVKNLPEGTKFLTLDEKERTLKSTDLMICDEKGGLCIAGVFGGIDSGISETTTKVFLESAWFKPTTIRKTSMSHGLRTDAAQRFEKGADISITVTALKRAALLLKEYAGATISSDIQDVYPKPKEETHICLKYHYLKKLSGKNYHPDTIKRILSALGFGTVKEGMDEIWISVPFSKPDITLPADIVEEILRIDGLDNVEIPASMHITPAVDHLQSKLDIQEKIANYLVGVGFNEIITNPITNSAYYSEEVLQHSVKMLNSLTAELNIMRPSMLETGLEVISYNVKRKQTNLQLFEYGKNYSTKAVGEYKELERLALYITGKTKEDDWISKGKDFDFFHAKGIVNAIVALNGFNKINYKKEDENTLSFEVEKSKIGFVTKVSKEKLNRFDLKTPVFYIEIDILNIVNLVVSKKIVYKEVSKFPVVSRDLAMVVDKQVSYDQIDSVIKKSNLNKLEAVRLFDIFENEKLGNNKKSIAVNFSFQDAEKTLTDKEIDAMVQKLISGFEKEISAEIRK</sequence>
<dbReference type="EMBL" id="QFOI01000078">
    <property type="protein sequence ID" value="PZP50176.1"/>
    <property type="molecule type" value="Genomic_DNA"/>
</dbReference>
<dbReference type="HAMAP" id="MF_00283">
    <property type="entry name" value="Phe_tRNA_synth_beta1"/>
    <property type="match status" value="1"/>
</dbReference>
<keyword evidence="7 15" id="KW-0479">Metal-binding</keyword>
<feature type="domain" description="B5" evidence="19">
    <location>
        <begin position="415"/>
        <end position="491"/>
    </location>
</feature>
<evidence type="ECO:0000256" key="4">
    <source>
        <dbReference type="ARBA" id="ARBA00022490"/>
    </source>
</evidence>
<dbReference type="InterPro" id="IPR045060">
    <property type="entry name" value="Phe-tRNA-ligase_IIc_bsu"/>
</dbReference>
<dbReference type="InterPro" id="IPR009061">
    <property type="entry name" value="DNA-bd_dom_put_sf"/>
</dbReference>
<dbReference type="AlphaFoldDB" id="A0A2W5GWE8"/>
<keyword evidence="10 15" id="KW-0460">Magnesium</keyword>
<evidence type="ECO:0000256" key="5">
    <source>
        <dbReference type="ARBA" id="ARBA00022555"/>
    </source>
</evidence>
<dbReference type="SUPFAM" id="SSF46955">
    <property type="entry name" value="Putative DNA-binding domain"/>
    <property type="match status" value="1"/>
</dbReference>
<keyword evidence="9 15" id="KW-0067">ATP-binding</keyword>
<comment type="catalytic activity">
    <reaction evidence="14 15">
        <text>tRNA(Phe) + L-phenylalanine + ATP = L-phenylalanyl-tRNA(Phe) + AMP + diphosphate + H(+)</text>
        <dbReference type="Rhea" id="RHEA:19413"/>
        <dbReference type="Rhea" id="RHEA-COMP:9668"/>
        <dbReference type="Rhea" id="RHEA-COMP:9699"/>
        <dbReference type="ChEBI" id="CHEBI:15378"/>
        <dbReference type="ChEBI" id="CHEBI:30616"/>
        <dbReference type="ChEBI" id="CHEBI:33019"/>
        <dbReference type="ChEBI" id="CHEBI:58095"/>
        <dbReference type="ChEBI" id="CHEBI:78442"/>
        <dbReference type="ChEBI" id="CHEBI:78531"/>
        <dbReference type="ChEBI" id="CHEBI:456215"/>
        <dbReference type="EC" id="6.1.1.20"/>
    </reaction>
</comment>
<dbReference type="PROSITE" id="PS50886">
    <property type="entry name" value="TRBD"/>
    <property type="match status" value="1"/>
</dbReference>
<dbReference type="GO" id="GO:0004826">
    <property type="term" value="F:phenylalanine-tRNA ligase activity"/>
    <property type="evidence" value="ECO:0007669"/>
    <property type="project" value="UniProtKB-UniRule"/>
</dbReference>
<dbReference type="InterPro" id="IPR005147">
    <property type="entry name" value="tRNA_synthase_B5-dom"/>
</dbReference>
<comment type="subcellular location">
    <subcellularLocation>
        <location evidence="1 15">Cytoplasm</location>
    </subcellularLocation>
</comment>
<evidence type="ECO:0000256" key="8">
    <source>
        <dbReference type="ARBA" id="ARBA00022741"/>
    </source>
</evidence>
<dbReference type="InterPro" id="IPR005146">
    <property type="entry name" value="B3/B4_tRNA-bd"/>
</dbReference>
<dbReference type="PANTHER" id="PTHR10947">
    <property type="entry name" value="PHENYLALANYL-TRNA SYNTHETASE BETA CHAIN AND LEUCINE-RICH REPEAT-CONTAINING PROTEIN 47"/>
    <property type="match status" value="1"/>
</dbReference>
<evidence type="ECO:0000256" key="7">
    <source>
        <dbReference type="ARBA" id="ARBA00022723"/>
    </source>
</evidence>
<dbReference type="InterPro" id="IPR002547">
    <property type="entry name" value="tRNA-bd_dom"/>
</dbReference>
<protein>
    <recommendedName>
        <fullName evidence="15">Phenylalanine--tRNA ligase beta subunit</fullName>
        <ecNumber evidence="15">6.1.1.20</ecNumber>
    </recommendedName>
    <alternativeName>
        <fullName evidence="15">Phenylalanyl-tRNA synthetase beta subunit</fullName>
        <shortName evidence="15">PheRS</shortName>
    </alternativeName>
</protein>
<dbReference type="GO" id="GO:0005524">
    <property type="term" value="F:ATP binding"/>
    <property type="evidence" value="ECO:0007669"/>
    <property type="project" value="UniProtKB-UniRule"/>
</dbReference>
<evidence type="ECO:0000256" key="2">
    <source>
        <dbReference type="ARBA" id="ARBA00008653"/>
    </source>
</evidence>
<dbReference type="SUPFAM" id="SSF55681">
    <property type="entry name" value="Class II aaRS and biotin synthetases"/>
    <property type="match status" value="1"/>
</dbReference>
<comment type="caution">
    <text evidence="20">The sequence shown here is derived from an EMBL/GenBank/DDBJ whole genome shotgun (WGS) entry which is preliminary data.</text>
</comment>
<dbReference type="GO" id="GO:0006432">
    <property type="term" value="P:phenylalanyl-tRNA aminoacylation"/>
    <property type="evidence" value="ECO:0007669"/>
    <property type="project" value="UniProtKB-UniRule"/>
</dbReference>
<dbReference type="InterPro" id="IPR041616">
    <property type="entry name" value="PheRS_beta_core"/>
</dbReference>
<evidence type="ECO:0000259" key="18">
    <source>
        <dbReference type="PROSITE" id="PS51447"/>
    </source>
</evidence>
<dbReference type="Pfam" id="PF17759">
    <property type="entry name" value="tRNA_synthFbeta"/>
    <property type="match status" value="1"/>
</dbReference>
<dbReference type="InterPro" id="IPR033714">
    <property type="entry name" value="tRNA_bind_bactPheRS"/>
</dbReference>
<evidence type="ECO:0000256" key="10">
    <source>
        <dbReference type="ARBA" id="ARBA00022842"/>
    </source>
</evidence>
<dbReference type="SMART" id="SM00896">
    <property type="entry name" value="FDX-ACB"/>
    <property type="match status" value="1"/>
</dbReference>
<keyword evidence="6 15" id="KW-0436">Ligase</keyword>
<dbReference type="Gene3D" id="3.50.40.10">
    <property type="entry name" value="Phenylalanyl-trna Synthetase, Chain B, domain 3"/>
    <property type="match status" value="1"/>
</dbReference>
<evidence type="ECO:0000256" key="6">
    <source>
        <dbReference type="ARBA" id="ARBA00022598"/>
    </source>
</evidence>
<keyword evidence="13 15" id="KW-0030">Aminoacyl-tRNA synthetase</keyword>
<dbReference type="NCBIfam" id="TIGR00472">
    <property type="entry name" value="pheT_bact"/>
    <property type="match status" value="1"/>
</dbReference>
<dbReference type="InterPro" id="IPR045864">
    <property type="entry name" value="aa-tRNA-synth_II/BPL/LPL"/>
</dbReference>
<dbReference type="Gene3D" id="3.30.70.380">
    <property type="entry name" value="Ferrodoxin-fold anticodon-binding domain"/>
    <property type="match status" value="1"/>
</dbReference>
<dbReference type="CDD" id="cd02796">
    <property type="entry name" value="tRNA_bind_bactPheRS"/>
    <property type="match status" value="1"/>
</dbReference>
<dbReference type="CDD" id="cd00769">
    <property type="entry name" value="PheRS_beta_core"/>
    <property type="match status" value="1"/>
</dbReference>
<dbReference type="SUPFAM" id="SSF56037">
    <property type="entry name" value="PheT/TilS domain"/>
    <property type="match status" value="1"/>
</dbReference>
<dbReference type="Proteomes" id="UP000249645">
    <property type="component" value="Unassembled WGS sequence"/>
</dbReference>
<dbReference type="InterPro" id="IPR036690">
    <property type="entry name" value="Fdx_antiC-bd_sf"/>
</dbReference>
<comment type="cofactor">
    <cofactor evidence="15">
        <name>Mg(2+)</name>
        <dbReference type="ChEBI" id="CHEBI:18420"/>
    </cofactor>
    <text evidence="15">Binds 2 magnesium ions per tetramer.</text>
</comment>
<evidence type="ECO:0000256" key="13">
    <source>
        <dbReference type="ARBA" id="ARBA00023146"/>
    </source>
</evidence>
<feature type="binding site" evidence="15">
    <location>
        <position position="469"/>
    </location>
    <ligand>
        <name>Mg(2+)</name>
        <dbReference type="ChEBI" id="CHEBI:18420"/>
        <note>shared with alpha subunit</note>
    </ligand>
</feature>
<evidence type="ECO:0000313" key="21">
    <source>
        <dbReference type="Proteomes" id="UP000249645"/>
    </source>
</evidence>
<evidence type="ECO:0000259" key="17">
    <source>
        <dbReference type="PROSITE" id="PS50886"/>
    </source>
</evidence>
<dbReference type="InterPro" id="IPR005121">
    <property type="entry name" value="Fdx_antiC-bd"/>
</dbReference>
<dbReference type="PANTHER" id="PTHR10947:SF0">
    <property type="entry name" value="PHENYLALANINE--TRNA LIGASE BETA SUBUNIT"/>
    <property type="match status" value="1"/>
</dbReference>
<comment type="similarity">
    <text evidence="2 15">Belongs to the phenylalanyl-tRNA synthetase beta subunit family. Type 1 subfamily.</text>
</comment>
<feature type="binding site" evidence="15">
    <location>
        <position position="479"/>
    </location>
    <ligand>
        <name>Mg(2+)</name>
        <dbReference type="ChEBI" id="CHEBI:18420"/>
        <note>shared with alpha subunit</note>
    </ligand>
</feature>
<dbReference type="Gene3D" id="3.30.56.10">
    <property type="match status" value="2"/>
</dbReference>
<evidence type="ECO:0000256" key="3">
    <source>
        <dbReference type="ARBA" id="ARBA00011209"/>
    </source>
</evidence>
<evidence type="ECO:0000256" key="14">
    <source>
        <dbReference type="ARBA" id="ARBA00049255"/>
    </source>
</evidence>
<dbReference type="Pfam" id="PF03147">
    <property type="entry name" value="FDX-ACB"/>
    <property type="match status" value="1"/>
</dbReference>
<dbReference type="Pfam" id="PF03484">
    <property type="entry name" value="B5"/>
    <property type="match status" value="1"/>
</dbReference>
<keyword evidence="4 15" id="KW-0963">Cytoplasm</keyword>
<dbReference type="SUPFAM" id="SSF50249">
    <property type="entry name" value="Nucleic acid-binding proteins"/>
    <property type="match status" value="1"/>
</dbReference>
<feature type="binding site" evidence="15">
    <location>
        <position position="478"/>
    </location>
    <ligand>
        <name>Mg(2+)</name>
        <dbReference type="ChEBI" id="CHEBI:18420"/>
        <note>shared with alpha subunit</note>
    </ligand>
</feature>
<dbReference type="SMART" id="SM00873">
    <property type="entry name" value="B3_4"/>
    <property type="match status" value="1"/>
</dbReference>
<dbReference type="GO" id="GO:0000049">
    <property type="term" value="F:tRNA binding"/>
    <property type="evidence" value="ECO:0007669"/>
    <property type="project" value="UniProtKB-UniRule"/>
</dbReference>
<dbReference type="FunFam" id="3.30.70.380:FF:000001">
    <property type="entry name" value="Phenylalanine--tRNA ligase beta subunit"/>
    <property type="match status" value="1"/>
</dbReference>
<dbReference type="InterPro" id="IPR020825">
    <property type="entry name" value="Phe-tRNA_synthase-like_B3/B4"/>
</dbReference>
<dbReference type="Gene3D" id="2.40.50.140">
    <property type="entry name" value="Nucleic acid-binding proteins"/>
    <property type="match status" value="1"/>
</dbReference>
<dbReference type="SMART" id="SM00874">
    <property type="entry name" value="B5"/>
    <property type="match status" value="1"/>
</dbReference>
<evidence type="ECO:0000256" key="16">
    <source>
        <dbReference type="PROSITE-ProRule" id="PRU00209"/>
    </source>
</evidence>
<evidence type="ECO:0000256" key="15">
    <source>
        <dbReference type="HAMAP-Rule" id="MF_00283"/>
    </source>
</evidence>
<feature type="domain" description="TRNA-binding" evidence="17">
    <location>
        <begin position="42"/>
        <end position="155"/>
    </location>
</feature>
<organism evidence="20 21">
    <name type="scientific">Pseudopedobacter saltans</name>
    <dbReference type="NCBI Taxonomy" id="151895"/>
    <lineage>
        <taxon>Bacteria</taxon>
        <taxon>Pseudomonadati</taxon>
        <taxon>Bacteroidota</taxon>
        <taxon>Sphingobacteriia</taxon>
        <taxon>Sphingobacteriales</taxon>
        <taxon>Sphingobacteriaceae</taxon>
        <taxon>Pseudopedobacter</taxon>
    </lineage>
</organism>
<gene>
    <name evidence="15" type="primary">pheT</name>
    <name evidence="20" type="ORF">DI598_06165</name>
</gene>
<evidence type="ECO:0000256" key="12">
    <source>
        <dbReference type="ARBA" id="ARBA00022917"/>
    </source>
</evidence>
<feature type="binding site" evidence="15">
    <location>
        <position position="475"/>
    </location>
    <ligand>
        <name>Mg(2+)</name>
        <dbReference type="ChEBI" id="CHEBI:18420"/>
        <note>shared with alpha subunit</note>
    </ligand>
</feature>
<name>A0A2W5GWE8_9SPHI</name>